<evidence type="ECO:0000313" key="2">
    <source>
        <dbReference type="EMBL" id="AJE17070.1"/>
    </source>
</evidence>
<reference evidence="2 4" key="3">
    <citation type="journal article" name="Genome Announc.">
        <title>Complete Genome Sequence of Pseudomonas balearica DSM 6083T.</title>
        <authorList>
            <person name="Bennasar-Figueras A."/>
            <person name="Salva-Serra F."/>
            <person name="Jaen-Luchoro D."/>
            <person name="Segui C."/>
            <person name="Aliaga F."/>
            <person name="Busquets A."/>
            <person name="Gomila M."/>
            <person name="Moore E.R."/>
            <person name="Lalucat J."/>
        </authorList>
    </citation>
    <scope>NUCLEOTIDE SEQUENCE [LARGE SCALE GENOMIC DNA]</scope>
    <source>
        <strain evidence="4">DSM 6083</strain>
        <strain evidence="2">DSM6083</strain>
    </source>
</reference>
<protein>
    <submittedName>
        <fullName evidence="2">Twin-arginine translocation pathway signal protein</fullName>
    </submittedName>
</protein>
<dbReference type="PROSITE" id="PS51318">
    <property type="entry name" value="TAT"/>
    <property type="match status" value="1"/>
</dbReference>
<dbReference type="EMBL" id="FNHO01000006">
    <property type="protein sequence ID" value="SDM58227.1"/>
    <property type="molecule type" value="Genomic_DNA"/>
</dbReference>
<reference evidence="4" key="1">
    <citation type="submission" date="2014-03" db="EMBL/GenBank/DDBJ databases">
        <title>Complete genome of Pseudomonas balearica DSM 6083T, a sewage water isolate from an enrichment with 2-methylnaphthalene.</title>
        <authorList>
            <person name="Salva-Serra F."/>
            <person name="Jaen-Luchoro D."/>
            <person name="Busquets A."/>
            <person name="Pena A."/>
            <person name="Gomila M."/>
            <person name="Bosch R."/>
            <person name="Nogales B."/>
            <person name="Garcia-Valdes E."/>
            <person name="Lalucat J."/>
            <person name="Bennasar A."/>
        </authorList>
    </citation>
    <scope>NUCLEOTIDE SEQUENCE [LARGE SCALE GENOMIC DNA]</scope>
    <source>
        <strain evidence="4">DSM 6083</strain>
    </source>
</reference>
<accession>A0A8D3Y491</accession>
<dbReference type="Proteomes" id="UP000182276">
    <property type="component" value="Unassembled WGS sequence"/>
</dbReference>
<gene>
    <name evidence="2" type="ORF">CL52_19205</name>
    <name evidence="3" type="ORF">SAMN05660875_10677</name>
</gene>
<name>A0A8D3Y491_9GAMM</name>
<dbReference type="KEGG" id="pbm:CL52_19205"/>
<evidence type="ECO:0000256" key="1">
    <source>
        <dbReference type="SAM" id="Phobius"/>
    </source>
</evidence>
<dbReference type="GeneID" id="77262012"/>
<dbReference type="EMBL" id="CP007511">
    <property type="protein sequence ID" value="AJE17070.1"/>
    <property type="molecule type" value="Genomic_DNA"/>
</dbReference>
<keyword evidence="5" id="KW-1185">Reference proteome</keyword>
<sequence length="179" mass="18988">MNPASTLTRRRLLKLGLGGSLVLGGVGLLAGLQGIGEAPAAAGFATLRQGDLPLLRRLAEVVLAGSVAPPALAGAVEGTLEELDGNLAHLSPALLTQVRQLFDLLALPITRGPATGIWGRWEDASDAQLLTFLERWRTSHFDLLRQGQATLLQLIQMGWYGRREAWAHCGYPGPPTLGA</sequence>
<dbReference type="InterPro" id="IPR006311">
    <property type="entry name" value="TAT_signal"/>
</dbReference>
<dbReference type="Proteomes" id="UP000031271">
    <property type="component" value="Chromosome"/>
</dbReference>
<dbReference type="RefSeq" id="WP_043222454.1">
    <property type="nucleotide sequence ID" value="NZ_CP007511.1"/>
</dbReference>
<feature type="transmembrane region" description="Helical" evidence="1">
    <location>
        <begin position="12"/>
        <end position="32"/>
    </location>
</feature>
<evidence type="ECO:0000313" key="4">
    <source>
        <dbReference type="Proteomes" id="UP000031271"/>
    </source>
</evidence>
<evidence type="ECO:0000313" key="3">
    <source>
        <dbReference type="EMBL" id="SDM58227.1"/>
    </source>
</evidence>
<proteinExistence type="predicted"/>
<evidence type="ECO:0000313" key="5">
    <source>
        <dbReference type="Proteomes" id="UP000182276"/>
    </source>
</evidence>
<organism evidence="2 4">
    <name type="scientific">Stutzerimonas balearica DSM 6083</name>
    <dbReference type="NCBI Taxonomy" id="1123016"/>
    <lineage>
        <taxon>Bacteria</taxon>
        <taxon>Pseudomonadati</taxon>
        <taxon>Pseudomonadota</taxon>
        <taxon>Gammaproteobacteria</taxon>
        <taxon>Pseudomonadales</taxon>
        <taxon>Pseudomonadaceae</taxon>
        <taxon>Stutzerimonas</taxon>
    </lineage>
</organism>
<keyword evidence="1" id="KW-0472">Membrane</keyword>
<keyword evidence="1" id="KW-1133">Transmembrane helix</keyword>
<reference evidence="3 5" key="2">
    <citation type="submission" date="2016-10" db="EMBL/GenBank/DDBJ databases">
        <authorList>
            <person name="Varghese N."/>
            <person name="Submissions S."/>
        </authorList>
    </citation>
    <scope>NUCLEOTIDE SEQUENCE [LARGE SCALE GENOMIC DNA]</scope>
    <source>
        <strain evidence="3 5">DSM 6083</strain>
    </source>
</reference>
<dbReference type="AlphaFoldDB" id="A0A8D3Y491"/>
<keyword evidence="1" id="KW-0812">Transmembrane</keyword>